<evidence type="ECO:0000313" key="3">
    <source>
        <dbReference type="EMBL" id="RKJ98838.1"/>
    </source>
</evidence>
<dbReference type="InterPro" id="IPR018389">
    <property type="entry name" value="DctP_fam"/>
</dbReference>
<accession>A0A3R7HQU1</accession>
<dbReference type="Pfam" id="PF03480">
    <property type="entry name" value="DctP"/>
    <property type="match status" value="1"/>
</dbReference>
<dbReference type="AlphaFoldDB" id="A0A3R7HQU1"/>
<dbReference type="InterPro" id="IPR038404">
    <property type="entry name" value="TRAP_DctP_sf"/>
</dbReference>
<evidence type="ECO:0000256" key="2">
    <source>
        <dbReference type="SAM" id="SignalP"/>
    </source>
</evidence>
<dbReference type="NCBIfam" id="NF037995">
    <property type="entry name" value="TRAP_S1"/>
    <property type="match status" value="1"/>
</dbReference>
<sequence length="355" mass="38501">MAKLGPLLGAALLSAAMQAPAAEPAPQAGAALRLRVVGGLAGITQYAQLEAPFWTRDLARLSQGRFDADIVPFDRAGVPGMEMLRLLELGVVPFGTVFMSSLSDRYPQYMAADLPGLNPDFAALRRSLAAFRPYLERALRDEHGIELLAVYVYPAQVVFCKQPFDGLADLRGRRVRVSSAAQGDFVSALEAHPRHVPFARLAQSMEAGASECAITGAMPGNAMGLHMHAAYLYPMPISWGMAIFGANGAAWKALPEELRALLRSELPRLETAIWLSAEQETLQGVDCNVGSPRCTTGRRGHMALVPVRPQDEARREDILRTVVLPRWLQRCGARCADLWNRTMGPARGPAVPAKP</sequence>
<dbReference type="PANTHER" id="PTHR33376:SF4">
    <property type="entry name" value="SIALIC ACID-BINDING PERIPLASMIC PROTEIN SIAP"/>
    <property type="match status" value="1"/>
</dbReference>
<dbReference type="Gene3D" id="3.40.190.170">
    <property type="entry name" value="Bacterial extracellular solute-binding protein, family 7"/>
    <property type="match status" value="1"/>
</dbReference>
<feature type="chain" id="PRO_5018631282" evidence="2">
    <location>
        <begin position="22"/>
        <end position="355"/>
    </location>
</feature>
<name>A0A3R7HQU1_9BURK</name>
<comment type="caution">
    <text evidence="3">The sequence shown here is derived from an EMBL/GenBank/DDBJ whole genome shotgun (WGS) entry which is preliminary data.</text>
</comment>
<dbReference type="Proteomes" id="UP000216225">
    <property type="component" value="Unassembled WGS sequence"/>
</dbReference>
<feature type="signal peptide" evidence="2">
    <location>
        <begin position="1"/>
        <end position="21"/>
    </location>
</feature>
<gene>
    <name evidence="3" type="ORF">CE154_003560</name>
</gene>
<keyword evidence="1 2" id="KW-0732">Signal</keyword>
<dbReference type="PANTHER" id="PTHR33376">
    <property type="match status" value="1"/>
</dbReference>
<evidence type="ECO:0000256" key="1">
    <source>
        <dbReference type="ARBA" id="ARBA00022729"/>
    </source>
</evidence>
<dbReference type="GO" id="GO:0055085">
    <property type="term" value="P:transmembrane transport"/>
    <property type="evidence" value="ECO:0007669"/>
    <property type="project" value="InterPro"/>
</dbReference>
<proteinExistence type="predicted"/>
<reference evidence="3 4" key="1">
    <citation type="submission" date="2018-09" db="EMBL/GenBank/DDBJ databases">
        <title>Genome comparison of Alicycliphilus sp. BQ1, a polyurethanolytic bacterium, with its closest phylogenetic relatives Alicycliphilus denitrificans BC and K601, unable to attack polyurethane.</title>
        <authorList>
            <person name="Loza-Tavera H."/>
            <person name="Lozano L."/>
            <person name="Cevallos M."/>
            <person name="Maya-Lucas O."/>
            <person name="Garcia-Mena J."/>
            <person name="Hernandez J."/>
        </authorList>
    </citation>
    <scope>NUCLEOTIDE SEQUENCE [LARGE SCALE GENOMIC DNA]</scope>
    <source>
        <strain evidence="3 4">BQ1</strain>
    </source>
</reference>
<protein>
    <submittedName>
        <fullName evidence="3">ABC transporter substrate-binding protein</fullName>
    </submittedName>
</protein>
<evidence type="ECO:0000313" key="4">
    <source>
        <dbReference type="Proteomes" id="UP000216225"/>
    </source>
</evidence>
<dbReference type="RefSeq" id="WP_094435208.1">
    <property type="nucleotide sequence ID" value="NZ_NKDB02000001.1"/>
</dbReference>
<dbReference type="EMBL" id="NKDB02000001">
    <property type="protein sequence ID" value="RKJ98838.1"/>
    <property type="molecule type" value="Genomic_DNA"/>
</dbReference>
<dbReference type="CDD" id="cd13602">
    <property type="entry name" value="PBP2_TRAP_BpDctp6_7"/>
    <property type="match status" value="1"/>
</dbReference>
<organism evidence="3 4">
    <name type="scientific">Alicycliphilus denitrificans</name>
    <dbReference type="NCBI Taxonomy" id="179636"/>
    <lineage>
        <taxon>Bacteria</taxon>
        <taxon>Pseudomonadati</taxon>
        <taxon>Pseudomonadota</taxon>
        <taxon>Betaproteobacteria</taxon>
        <taxon>Burkholderiales</taxon>
        <taxon>Comamonadaceae</taxon>
        <taxon>Alicycliphilus</taxon>
    </lineage>
</organism>